<dbReference type="CDD" id="cd07821">
    <property type="entry name" value="PYR_PYL_RCAR_like"/>
    <property type="match status" value="1"/>
</dbReference>
<dbReference type="SUPFAM" id="SSF55961">
    <property type="entry name" value="Bet v1-like"/>
    <property type="match status" value="1"/>
</dbReference>
<protein>
    <submittedName>
        <fullName evidence="1">Uncharacterized protein</fullName>
    </submittedName>
</protein>
<name>A0A0F9RDB1_9ZZZZ</name>
<sequence length="142" mass="16054">MATHTFEIDETFDVPRGKVFALFADHRRFGKILGAPVKRIKDSNQADPNGLGSVRWLGLGPIGLEETITVFEPDSLIEYTITSFSPIRNHLGCIRFEETPEGHTRVRYRIAFDDIVPFTGKLVSSCLEWAIRRGVRQVPRLA</sequence>
<organism evidence="1">
    <name type="scientific">marine sediment metagenome</name>
    <dbReference type="NCBI Taxonomy" id="412755"/>
    <lineage>
        <taxon>unclassified sequences</taxon>
        <taxon>metagenomes</taxon>
        <taxon>ecological metagenomes</taxon>
    </lineage>
</organism>
<dbReference type="InterPro" id="IPR023393">
    <property type="entry name" value="START-like_dom_sf"/>
</dbReference>
<proteinExistence type="predicted"/>
<accession>A0A0F9RDB1</accession>
<gene>
    <name evidence="1" type="ORF">LCGC14_0662500</name>
</gene>
<dbReference type="Gene3D" id="3.30.530.20">
    <property type="match status" value="1"/>
</dbReference>
<reference evidence="1" key="1">
    <citation type="journal article" date="2015" name="Nature">
        <title>Complex archaea that bridge the gap between prokaryotes and eukaryotes.</title>
        <authorList>
            <person name="Spang A."/>
            <person name="Saw J.H."/>
            <person name="Jorgensen S.L."/>
            <person name="Zaremba-Niedzwiedzka K."/>
            <person name="Martijn J."/>
            <person name="Lind A.E."/>
            <person name="van Eijk R."/>
            <person name="Schleper C."/>
            <person name="Guy L."/>
            <person name="Ettema T.J."/>
        </authorList>
    </citation>
    <scope>NUCLEOTIDE SEQUENCE</scope>
</reference>
<dbReference type="InterPro" id="IPR019587">
    <property type="entry name" value="Polyketide_cyclase/dehydratase"/>
</dbReference>
<evidence type="ECO:0000313" key="1">
    <source>
        <dbReference type="EMBL" id="KKN47487.1"/>
    </source>
</evidence>
<dbReference type="EMBL" id="LAZR01001274">
    <property type="protein sequence ID" value="KKN47487.1"/>
    <property type="molecule type" value="Genomic_DNA"/>
</dbReference>
<dbReference type="AlphaFoldDB" id="A0A0F9RDB1"/>
<comment type="caution">
    <text evidence="1">The sequence shown here is derived from an EMBL/GenBank/DDBJ whole genome shotgun (WGS) entry which is preliminary data.</text>
</comment>
<dbReference type="Pfam" id="PF10604">
    <property type="entry name" value="Polyketide_cyc2"/>
    <property type="match status" value="1"/>
</dbReference>